<dbReference type="InterPro" id="IPR050297">
    <property type="entry name" value="LipidA_mod_glycosyltrf_83"/>
</dbReference>
<feature type="transmembrane region" description="Helical" evidence="8">
    <location>
        <begin position="87"/>
        <end position="108"/>
    </location>
</feature>
<dbReference type="RefSeq" id="WP_195033041.1">
    <property type="nucleotide sequence ID" value="NZ_JADLRE010000008.1"/>
</dbReference>
<evidence type="ECO:0000256" key="6">
    <source>
        <dbReference type="ARBA" id="ARBA00022989"/>
    </source>
</evidence>
<evidence type="ECO:0000313" key="10">
    <source>
        <dbReference type="EMBL" id="MBF6225838.1"/>
    </source>
</evidence>
<feature type="transmembrane region" description="Helical" evidence="8">
    <location>
        <begin position="209"/>
        <end position="229"/>
    </location>
</feature>
<feature type="transmembrane region" description="Helical" evidence="8">
    <location>
        <begin position="21"/>
        <end position="41"/>
    </location>
</feature>
<comment type="caution">
    <text evidence="10">The sequence shown here is derived from an EMBL/GenBank/DDBJ whole genome shotgun (WGS) entry which is preliminary data.</text>
</comment>
<keyword evidence="2" id="KW-1003">Cell membrane</keyword>
<feature type="transmembrane region" description="Helical" evidence="8">
    <location>
        <begin position="179"/>
        <end position="197"/>
    </location>
</feature>
<feature type="transmembrane region" description="Helical" evidence="8">
    <location>
        <begin position="308"/>
        <end position="327"/>
    </location>
</feature>
<feature type="domain" description="Glycosyltransferase RgtA/B/C/D-like" evidence="9">
    <location>
        <begin position="66"/>
        <end position="226"/>
    </location>
</feature>
<feature type="transmembrane region" description="Helical" evidence="8">
    <location>
        <begin position="253"/>
        <end position="278"/>
    </location>
</feature>
<evidence type="ECO:0000256" key="4">
    <source>
        <dbReference type="ARBA" id="ARBA00022679"/>
    </source>
</evidence>
<name>A0ABS0CBR2_9NOCA</name>
<keyword evidence="6 8" id="KW-1133">Transmembrane helix</keyword>
<evidence type="ECO:0000256" key="8">
    <source>
        <dbReference type="SAM" id="Phobius"/>
    </source>
</evidence>
<evidence type="ECO:0000256" key="7">
    <source>
        <dbReference type="ARBA" id="ARBA00023136"/>
    </source>
</evidence>
<feature type="transmembrane region" description="Helical" evidence="8">
    <location>
        <begin position="334"/>
        <end position="354"/>
    </location>
</feature>
<evidence type="ECO:0000313" key="11">
    <source>
        <dbReference type="Proteomes" id="UP000807309"/>
    </source>
</evidence>
<reference evidence="10 11" key="1">
    <citation type="submission" date="2020-10" db="EMBL/GenBank/DDBJ databases">
        <title>Identification of Nocardia species via Next-generation sequencing and recognition of intraspecies genetic diversity.</title>
        <authorList>
            <person name="Li P."/>
            <person name="Li P."/>
            <person name="Lu B."/>
        </authorList>
    </citation>
    <scope>NUCLEOTIDE SEQUENCE [LARGE SCALE GENOMIC DNA]</scope>
    <source>
        <strain evidence="10 11">N-11</strain>
    </source>
</reference>
<dbReference type="EMBL" id="JADLRE010000008">
    <property type="protein sequence ID" value="MBF6225838.1"/>
    <property type="molecule type" value="Genomic_DNA"/>
</dbReference>
<dbReference type="Pfam" id="PF13231">
    <property type="entry name" value="PMT_2"/>
    <property type="match status" value="1"/>
</dbReference>
<comment type="subcellular location">
    <subcellularLocation>
        <location evidence="1">Cell membrane</location>
        <topology evidence="1">Multi-pass membrane protein</topology>
    </subcellularLocation>
</comment>
<sequence>MTEVLNGQRQLTDSVRPLPPFALGGVGAVAALAALALLASIGRYGFFGDELYFIAAGRRPAVGYADQGPLLPLIARTMDLLAPDSLVALRLPAVLVTVAAVVVAAQIAREFGGGRAAQALTAAAYATSPFLLVQGGQLATNTIDTALWVVVSWLLVRWVRTRRDGLLLACGLVTALDMQVKWLIPFFWIAIAIGLAVYGPRELLRRPALWWGGAIVALPTTPSLVWQAAHGWPQLRLRGVVAAEQATIGGRAVWLPLALASAGLIGGILLVYGVWTLFRAQDWRPYRFLGLLPLVLIVIFLATNGRPYYAAGCYGVLIAVGAVRWTQNRRRSRVILTVPVLVISAALLVFSLPLRPEADIEPVETQAQAGLEIAVYGRFGWSELSAGTAAAYWALPEPERASAVLIADSYWQASALDIDRAAYGLPAVYSPNRGFGYFGAPPDTATTVLWVGGTEADVRARCAEVTAIGHVDARLGFPGVTRGVTVRRCAQPRAPWSQAWPGMLRLN</sequence>
<accession>A0ABS0CBR2</accession>
<evidence type="ECO:0000256" key="5">
    <source>
        <dbReference type="ARBA" id="ARBA00022692"/>
    </source>
</evidence>
<organism evidence="10 11">
    <name type="scientific">Nocardia abscessus</name>
    <dbReference type="NCBI Taxonomy" id="120957"/>
    <lineage>
        <taxon>Bacteria</taxon>
        <taxon>Bacillati</taxon>
        <taxon>Actinomycetota</taxon>
        <taxon>Actinomycetes</taxon>
        <taxon>Mycobacteriales</taxon>
        <taxon>Nocardiaceae</taxon>
        <taxon>Nocardia</taxon>
    </lineage>
</organism>
<dbReference type="PANTHER" id="PTHR33908:SF11">
    <property type="entry name" value="MEMBRANE PROTEIN"/>
    <property type="match status" value="1"/>
</dbReference>
<dbReference type="InterPro" id="IPR038731">
    <property type="entry name" value="RgtA/B/C-like"/>
</dbReference>
<dbReference type="Proteomes" id="UP000807309">
    <property type="component" value="Unassembled WGS sequence"/>
</dbReference>
<keyword evidence="7 8" id="KW-0472">Membrane</keyword>
<dbReference type="PANTHER" id="PTHR33908">
    <property type="entry name" value="MANNOSYLTRANSFERASE YKCB-RELATED"/>
    <property type="match status" value="1"/>
</dbReference>
<keyword evidence="11" id="KW-1185">Reference proteome</keyword>
<evidence type="ECO:0000259" key="9">
    <source>
        <dbReference type="Pfam" id="PF13231"/>
    </source>
</evidence>
<keyword evidence="4" id="KW-0808">Transferase</keyword>
<gene>
    <name evidence="10" type="ORF">IU470_12080</name>
</gene>
<keyword evidence="3" id="KW-0328">Glycosyltransferase</keyword>
<evidence type="ECO:0000256" key="1">
    <source>
        <dbReference type="ARBA" id="ARBA00004651"/>
    </source>
</evidence>
<feature type="transmembrane region" description="Helical" evidence="8">
    <location>
        <begin position="285"/>
        <end position="302"/>
    </location>
</feature>
<evidence type="ECO:0000256" key="3">
    <source>
        <dbReference type="ARBA" id="ARBA00022676"/>
    </source>
</evidence>
<keyword evidence="5 8" id="KW-0812">Transmembrane</keyword>
<evidence type="ECO:0000256" key="2">
    <source>
        <dbReference type="ARBA" id="ARBA00022475"/>
    </source>
</evidence>
<protein>
    <submittedName>
        <fullName evidence="10">Glycosyltransferase family 39 protein</fullName>
    </submittedName>
</protein>
<proteinExistence type="predicted"/>